<proteinExistence type="inferred from homology"/>
<protein>
    <recommendedName>
        <fullName evidence="2">Vacuolar protein sorting-associated protein 51 homolog</fullName>
    </recommendedName>
</protein>
<gene>
    <name evidence="3" type="ORF">PNEJI1_001961</name>
</gene>
<comment type="caution">
    <text evidence="3">The sequence shown here is derived from an EMBL/GenBank/DDBJ whole genome shotgun (WGS) entry which is preliminary data.</text>
</comment>
<name>L0P860_PNEJI</name>
<dbReference type="InParanoid" id="L0P860"/>
<sequence length="145" mass="16741">MNCCQDISEKHNKDIQIKRTLREFYKLDTPTTQFVTQVPKLDTDNFDIEQYAKDVLCNNPQTLLNLENTLIQEIHNLECEKKILVYDNYTKLLSVGDAIQKVRKTSFKKKDNQSVIAILEPTLAHIGTLSTLLSESLVRKETKDL</sequence>
<dbReference type="InterPro" id="IPR014812">
    <property type="entry name" value="Vps51"/>
</dbReference>
<comment type="subcellular location">
    <subcellularLocation>
        <location evidence="2">Golgi apparatus</location>
        <location evidence="2">trans-Golgi network</location>
    </subcellularLocation>
</comment>
<dbReference type="PANTHER" id="PTHR15954:SF4">
    <property type="entry name" value="VACUOLAR PROTEIN SORTING-ASSOCIATED PROTEIN 51 HOMOLOG"/>
    <property type="match status" value="1"/>
</dbReference>
<dbReference type="PANTHER" id="PTHR15954">
    <property type="entry name" value="VACUOLAR PROTEIN SORTING-ASSOCIATED PROTEIN 51 HOMOLOG"/>
    <property type="match status" value="1"/>
</dbReference>
<keyword evidence="2" id="KW-0653">Protein transport</keyword>
<dbReference type="EMBL" id="CAKM01000089">
    <property type="protein sequence ID" value="CCJ28586.1"/>
    <property type="molecule type" value="Genomic_DNA"/>
</dbReference>
<dbReference type="GO" id="GO:0048193">
    <property type="term" value="P:Golgi vesicle transport"/>
    <property type="evidence" value="ECO:0007669"/>
    <property type="project" value="TreeGrafter"/>
</dbReference>
<dbReference type="GO" id="GO:1990745">
    <property type="term" value="C:EARP complex"/>
    <property type="evidence" value="ECO:0007669"/>
    <property type="project" value="TreeGrafter"/>
</dbReference>
<dbReference type="GO" id="GO:0042147">
    <property type="term" value="P:retrograde transport, endosome to Golgi"/>
    <property type="evidence" value="ECO:0007669"/>
    <property type="project" value="UniProtKB-UniRule"/>
</dbReference>
<dbReference type="VEuPathDB" id="FungiDB:PNEJI1_001961"/>
<comment type="similarity">
    <text evidence="1 2">Belongs to the VPS51 family.</text>
</comment>
<dbReference type="STRING" id="1209962.L0P860"/>
<comment type="function">
    <text evidence="2">Acts as component of the GARP complex that is involved in retrograde transport from early and late endosomes to the trans-Golgi network (TGN).</text>
</comment>
<dbReference type="GO" id="GO:0015031">
    <property type="term" value="P:protein transport"/>
    <property type="evidence" value="ECO:0007669"/>
    <property type="project" value="UniProtKB-UniRule"/>
</dbReference>
<comment type="subunit">
    <text evidence="2">Component of the Golgi-associated retrograde protein (GARP) complex.</text>
</comment>
<dbReference type="GO" id="GO:0005829">
    <property type="term" value="C:cytosol"/>
    <property type="evidence" value="ECO:0007669"/>
    <property type="project" value="GOC"/>
</dbReference>
<dbReference type="GO" id="GO:0016020">
    <property type="term" value="C:membrane"/>
    <property type="evidence" value="ECO:0007669"/>
    <property type="project" value="TreeGrafter"/>
</dbReference>
<keyword evidence="2" id="KW-0813">Transport</keyword>
<dbReference type="AlphaFoldDB" id="L0P860"/>
<evidence type="ECO:0000256" key="2">
    <source>
        <dbReference type="RuleBase" id="RU368010"/>
    </source>
</evidence>
<dbReference type="GO" id="GO:0006869">
    <property type="term" value="P:lipid transport"/>
    <property type="evidence" value="ECO:0007669"/>
    <property type="project" value="UniProtKB-UniRule"/>
</dbReference>
<reference evidence="3 4" key="1">
    <citation type="journal article" date="2012" name="MBio">
        <title>De novo assembly of the Pneumocystis jirovecii genome from a single bronchoalveolar lavage fluid specimen from a patient.</title>
        <authorList>
            <person name="Cisse O.H."/>
            <person name="Pagni M."/>
            <person name="Hauser P.M."/>
        </authorList>
    </citation>
    <scope>NUCLEOTIDE SEQUENCE [LARGE SCALE GENOMIC DNA]</scope>
    <source>
        <strain evidence="3 4">SE8</strain>
    </source>
</reference>
<keyword evidence="2" id="KW-0333">Golgi apparatus</keyword>
<keyword evidence="2" id="KW-0445">Lipid transport</keyword>
<dbReference type="GO" id="GO:0007030">
    <property type="term" value="P:Golgi organization"/>
    <property type="evidence" value="ECO:0007669"/>
    <property type="project" value="UniProtKB-UniRule"/>
</dbReference>
<dbReference type="GO" id="GO:0000938">
    <property type="term" value="C:GARP complex"/>
    <property type="evidence" value="ECO:0007669"/>
    <property type="project" value="UniProtKB-UniRule"/>
</dbReference>
<dbReference type="Proteomes" id="UP000010422">
    <property type="component" value="Unassembled WGS sequence"/>
</dbReference>
<evidence type="ECO:0000256" key="1">
    <source>
        <dbReference type="ARBA" id="ARBA00006080"/>
    </source>
</evidence>
<accession>L0P860</accession>
<organism evidence="4">
    <name type="scientific">Pneumocystis jirovecii</name>
    <name type="common">Human pneumocystis pneumonia agent</name>
    <dbReference type="NCBI Taxonomy" id="42068"/>
    <lineage>
        <taxon>Eukaryota</taxon>
        <taxon>Fungi</taxon>
        <taxon>Dikarya</taxon>
        <taxon>Ascomycota</taxon>
        <taxon>Taphrinomycotina</taxon>
        <taxon>Pneumocystomycetes</taxon>
        <taxon>Pneumocystaceae</taxon>
        <taxon>Pneumocystis</taxon>
    </lineage>
</organism>
<evidence type="ECO:0000313" key="3">
    <source>
        <dbReference type="EMBL" id="CCJ28586.1"/>
    </source>
</evidence>
<evidence type="ECO:0000313" key="4">
    <source>
        <dbReference type="Proteomes" id="UP000010422"/>
    </source>
</evidence>
<dbReference type="Pfam" id="PF08700">
    <property type="entry name" value="VPS51_Exo84_N"/>
    <property type="match status" value="1"/>
</dbReference>
<dbReference type="GO" id="GO:0032456">
    <property type="term" value="P:endocytic recycling"/>
    <property type="evidence" value="ECO:0007669"/>
    <property type="project" value="TreeGrafter"/>
</dbReference>